<dbReference type="PANTHER" id="PTHR10404">
    <property type="entry name" value="N-ACETYLATED-ALPHA-LINKED ACIDIC DIPEPTIDASE"/>
    <property type="match status" value="1"/>
</dbReference>
<dbReference type="PROSITE" id="PS51257">
    <property type="entry name" value="PROKAR_LIPOPROTEIN"/>
    <property type="match status" value="1"/>
</dbReference>
<dbReference type="Gene3D" id="3.50.30.30">
    <property type="match status" value="1"/>
</dbReference>
<evidence type="ECO:0000259" key="2">
    <source>
        <dbReference type="Pfam" id="PF04389"/>
    </source>
</evidence>
<evidence type="ECO:0008006" key="4">
    <source>
        <dbReference type="Google" id="ProtNLM"/>
    </source>
</evidence>
<gene>
    <name evidence="3" type="ORF">METZ01_LOCUS247606</name>
</gene>
<dbReference type="SUPFAM" id="SSF53187">
    <property type="entry name" value="Zn-dependent exopeptidases"/>
    <property type="match status" value="1"/>
</dbReference>
<dbReference type="Pfam" id="PF02225">
    <property type="entry name" value="PA"/>
    <property type="match status" value="1"/>
</dbReference>
<dbReference type="SUPFAM" id="SSF52025">
    <property type="entry name" value="PA domain"/>
    <property type="match status" value="1"/>
</dbReference>
<name>A0A382I5Z2_9ZZZZ</name>
<organism evidence="3">
    <name type="scientific">marine metagenome</name>
    <dbReference type="NCBI Taxonomy" id="408172"/>
    <lineage>
        <taxon>unclassified sequences</taxon>
        <taxon>metagenomes</taxon>
        <taxon>ecological metagenomes</taxon>
    </lineage>
</organism>
<sequence>MPVLKKTYLLGIIGLLTVFSCSLQKEKLPIRGFPSDALPQLEDIEKILRRTPSKSLLNEYMLVMADEPHHGGSPQSRLVAEYALKKFKEWGFSAEIEEFEALMPFPITRSVELLYPNRFVAKMKEPILKEDKDSADKNQLPTYNAYAKDGDVTGELVFANYGRPEDYAHLDSLGVDLSGRIVIVKYTQGVRSAKIKLAVERGAIGGIIYSDPMDDGFTKGEVYPKGPWRPEDAVQRGTVLDYAATYPGDPLSPGWGSKKGGKKLKQSEAKNLAAIPVVPLSYGDAKPLLEALGGTLAPNGWKGGLSIPYHTGPGPARVRIQNSSDWQVRTLYNVIAKIQGTTDPDQWILHGNHHDGWVNGAHDPVAGAVTLMESARSFSELMKTGWNPRRTLVFALWDGEEWG</sequence>
<dbReference type="Pfam" id="PF04389">
    <property type="entry name" value="Peptidase_M28"/>
    <property type="match status" value="1"/>
</dbReference>
<feature type="non-terminal residue" evidence="3">
    <location>
        <position position="403"/>
    </location>
</feature>
<dbReference type="InterPro" id="IPR039373">
    <property type="entry name" value="Peptidase_M28B"/>
</dbReference>
<dbReference type="CDD" id="cd02121">
    <property type="entry name" value="PA_GCPII_like"/>
    <property type="match status" value="1"/>
</dbReference>
<evidence type="ECO:0000313" key="3">
    <source>
        <dbReference type="EMBL" id="SVB94752.1"/>
    </source>
</evidence>
<reference evidence="3" key="1">
    <citation type="submission" date="2018-05" db="EMBL/GenBank/DDBJ databases">
        <authorList>
            <person name="Lanie J.A."/>
            <person name="Ng W.-L."/>
            <person name="Kazmierczak K.M."/>
            <person name="Andrzejewski T.M."/>
            <person name="Davidsen T.M."/>
            <person name="Wayne K.J."/>
            <person name="Tettelin H."/>
            <person name="Glass J.I."/>
            <person name="Rusch D."/>
            <person name="Podicherti R."/>
            <person name="Tsui H.-C.T."/>
            <person name="Winkler M.E."/>
        </authorList>
    </citation>
    <scope>NUCLEOTIDE SEQUENCE</scope>
</reference>
<protein>
    <recommendedName>
        <fullName evidence="4">PA domain-containing protein</fullName>
    </recommendedName>
</protein>
<dbReference type="InterPro" id="IPR007484">
    <property type="entry name" value="Peptidase_M28"/>
</dbReference>
<dbReference type="PANTHER" id="PTHR10404:SF46">
    <property type="entry name" value="VACUOLAR PROTEIN SORTING-ASSOCIATED PROTEIN 70"/>
    <property type="match status" value="1"/>
</dbReference>
<dbReference type="InterPro" id="IPR003137">
    <property type="entry name" value="PA_domain"/>
</dbReference>
<evidence type="ECO:0000259" key="1">
    <source>
        <dbReference type="Pfam" id="PF02225"/>
    </source>
</evidence>
<feature type="domain" description="Peptidase M28" evidence="2">
    <location>
        <begin position="333"/>
        <end position="402"/>
    </location>
</feature>
<dbReference type="Gene3D" id="3.40.630.10">
    <property type="entry name" value="Zn peptidases"/>
    <property type="match status" value="1"/>
</dbReference>
<dbReference type="EMBL" id="UINC01065271">
    <property type="protein sequence ID" value="SVB94752.1"/>
    <property type="molecule type" value="Genomic_DNA"/>
</dbReference>
<dbReference type="InterPro" id="IPR046450">
    <property type="entry name" value="PA_dom_sf"/>
</dbReference>
<dbReference type="AlphaFoldDB" id="A0A382I5Z2"/>
<accession>A0A382I5Z2</accession>
<feature type="domain" description="PA" evidence="1">
    <location>
        <begin position="152"/>
        <end position="230"/>
    </location>
</feature>
<proteinExistence type="predicted"/>